<evidence type="ECO:0000256" key="1">
    <source>
        <dbReference type="SAM" id="Phobius"/>
    </source>
</evidence>
<dbReference type="SUPFAM" id="SSF46785">
    <property type="entry name" value="Winged helix' DNA-binding domain"/>
    <property type="match status" value="1"/>
</dbReference>
<keyword evidence="1" id="KW-1133">Transmembrane helix</keyword>
<dbReference type="InterPro" id="IPR036390">
    <property type="entry name" value="WH_DNA-bd_sf"/>
</dbReference>
<gene>
    <name evidence="2" type="ORF">DWX31_22845</name>
</gene>
<comment type="caution">
    <text evidence="2">The sequence shown here is derived from an EMBL/GenBank/DDBJ whole genome shotgun (WGS) entry which is preliminary data.</text>
</comment>
<sequence>MNQYEMKQIAYQSTLKSRALQVLVYLIDRSNKEGTCFPAISTMSRELHISVSTVKRALRELTESGFVKKESRFREKNHGQTSNLYILCFISGNEAPVEDKAEEEENDNFEASMPQEQSDVQGEKIILRKIESVEIFKSFYRKWIKRMYIKLINIVIVFFFILFWPGVGAI</sequence>
<proteinExistence type="predicted"/>
<evidence type="ECO:0000313" key="3">
    <source>
        <dbReference type="Proteomes" id="UP000261023"/>
    </source>
</evidence>
<organism evidence="2 3">
    <name type="scientific">Hungatella hathewayi</name>
    <dbReference type="NCBI Taxonomy" id="154046"/>
    <lineage>
        <taxon>Bacteria</taxon>
        <taxon>Bacillati</taxon>
        <taxon>Bacillota</taxon>
        <taxon>Clostridia</taxon>
        <taxon>Lachnospirales</taxon>
        <taxon>Lachnospiraceae</taxon>
        <taxon>Hungatella</taxon>
    </lineage>
</organism>
<dbReference type="OrthoDB" id="9799748at2"/>
<feature type="transmembrane region" description="Helical" evidence="1">
    <location>
        <begin position="147"/>
        <end position="167"/>
    </location>
</feature>
<keyword evidence="1" id="KW-0812">Transmembrane</keyword>
<name>A0A3E3DGE2_9FIRM</name>
<dbReference type="EMBL" id="QTJW01000017">
    <property type="protein sequence ID" value="RGD68350.1"/>
    <property type="molecule type" value="Genomic_DNA"/>
</dbReference>
<dbReference type="Pfam" id="PF13730">
    <property type="entry name" value="HTH_36"/>
    <property type="match status" value="1"/>
</dbReference>
<keyword evidence="1" id="KW-0472">Membrane</keyword>
<dbReference type="Gene3D" id="1.10.10.10">
    <property type="entry name" value="Winged helix-like DNA-binding domain superfamily/Winged helix DNA-binding domain"/>
    <property type="match status" value="1"/>
</dbReference>
<dbReference type="AlphaFoldDB" id="A0A3E3DGE2"/>
<accession>A0A3E3DGE2</accession>
<dbReference type="RefSeq" id="WP_025530209.1">
    <property type="nucleotide sequence ID" value="NZ_QTJW01000017.1"/>
</dbReference>
<dbReference type="Proteomes" id="UP000261023">
    <property type="component" value="Unassembled WGS sequence"/>
</dbReference>
<evidence type="ECO:0000313" key="2">
    <source>
        <dbReference type="EMBL" id="RGD68350.1"/>
    </source>
</evidence>
<protein>
    <submittedName>
        <fullName evidence="2">Winged helix-turn-helix transcriptional regulator</fullName>
    </submittedName>
</protein>
<dbReference type="InterPro" id="IPR036388">
    <property type="entry name" value="WH-like_DNA-bd_sf"/>
</dbReference>
<reference evidence="2 3" key="1">
    <citation type="submission" date="2018-08" db="EMBL/GenBank/DDBJ databases">
        <title>A genome reference for cultivated species of the human gut microbiota.</title>
        <authorList>
            <person name="Zou Y."/>
            <person name="Xue W."/>
            <person name="Luo G."/>
        </authorList>
    </citation>
    <scope>NUCLEOTIDE SEQUENCE [LARGE SCALE GENOMIC DNA]</scope>
    <source>
        <strain evidence="2 3">AF19-13AC</strain>
    </source>
</reference>